<keyword evidence="8" id="KW-1185">Reference proteome</keyword>
<dbReference type="PROSITE" id="PS50600">
    <property type="entry name" value="ULP_PROTEASE"/>
    <property type="match status" value="1"/>
</dbReference>
<dbReference type="AlphaFoldDB" id="A0AAQ3KRT8"/>
<dbReference type="InterPro" id="IPR038765">
    <property type="entry name" value="Papain-like_cys_pep_sf"/>
</dbReference>
<dbReference type="Pfam" id="PF02902">
    <property type="entry name" value="Peptidase_C48"/>
    <property type="match status" value="1"/>
</dbReference>
<evidence type="ECO:0000313" key="7">
    <source>
        <dbReference type="EMBL" id="WOL12502.1"/>
    </source>
</evidence>
<dbReference type="Gene3D" id="3.30.310.130">
    <property type="entry name" value="Ubiquitin-related"/>
    <property type="match status" value="1"/>
</dbReference>
<evidence type="ECO:0000256" key="5">
    <source>
        <dbReference type="SAM" id="MobiDB-lite"/>
    </source>
</evidence>
<dbReference type="PANTHER" id="PTHR46915">
    <property type="entry name" value="UBIQUITIN-LIKE PROTEASE 4-RELATED"/>
    <property type="match status" value="1"/>
</dbReference>
<dbReference type="Gene3D" id="1.10.418.20">
    <property type="match status" value="1"/>
</dbReference>
<dbReference type="GO" id="GO:0008234">
    <property type="term" value="F:cysteine-type peptidase activity"/>
    <property type="evidence" value="ECO:0007669"/>
    <property type="project" value="UniProtKB-KW"/>
</dbReference>
<protein>
    <recommendedName>
        <fullName evidence="6">Ubiquitin-like protease family profile domain-containing protein</fullName>
    </recommendedName>
</protein>
<feature type="region of interest" description="Disordered" evidence="5">
    <location>
        <begin position="157"/>
        <end position="186"/>
    </location>
</feature>
<dbReference type="GO" id="GO:0006508">
    <property type="term" value="P:proteolysis"/>
    <property type="evidence" value="ECO:0007669"/>
    <property type="project" value="UniProtKB-KW"/>
</dbReference>
<name>A0AAQ3KRT8_9LILI</name>
<keyword evidence="2" id="KW-0645">Protease</keyword>
<evidence type="ECO:0000256" key="3">
    <source>
        <dbReference type="ARBA" id="ARBA00022801"/>
    </source>
</evidence>
<dbReference type="PANTHER" id="PTHR46915:SF2">
    <property type="entry name" value="UBIQUITIN-LIKE PROTEASE 4"/>
    <property type="match status" value="1"/>
</dbReference>
<accession>A0AAQ3KRT8</accession>
<evidence type="ECO:0000256" key="4">
    <source>
        <dbReference type="ARBA" id="ARBA00022807"/>
    </source>
</evidence>
<dbReference type="InterPro" id="IPR003653">
    <property type="entry name" value="Peptidase_C48_C"/>
</dbReference>
<dbReference type="GO" id="GO:0016926">
    <property type="term" value="P:protein desumoylation"/>
    <property type="evidence" value="ECO:0007669"/>
    <property type="project" value="UniProtKB-ARBA"/>
</dbReference>
<organism evidence="7 8">
    <name type="scientific">Canna indica</name>
    <name type="common">Indian-shot</name>
    <dbReference type="NCBI Taxonomy" id="4628"/>
    <lineage>
        <taxon>Eukaryota</taxon>
        <taxon>Viridiplantae</taxon>
        <taxon>Streptophyta</taxon>
        <taxon>Embryophyta</taxon>
        <taxon>Tracheophyta</taxon>
        <taxon>Spermatophyta</taxon>
        <taxon>Magnoliopsida</taxon>
        <taxon>Liliopsida</taxon>
        <taxon>Zingiberales</taxon>
        <taxon>Cannaceae</taxon>
        <taxon>Canna</taxon>
    </lineage>
</organism>
<evidence type="ECO:0000313" key="8">
    <source>
        <dbReference type="Proteomes" id="UP001327560"/>
    </source>
</evidence>
<evidence type="ECO:0000256" key="1">
    <source>
        <dbReference type="ARBA" id="ARBA00005234"/>
    </source>
</evidence>
<proteinExistence type="inferred from homology"/>
<keyword evidence="3" id="KW-0378">Hydrolase</keyword>
<dbReference type="SUPFAM" id="SSF54001">
    <property type="entry name" value="Cysteine proteinases"/>
    <property type="match status" value="1"/>
</dbReference>
<comment type="similarity">
    <text evidence="1">Belongs to the peptidase C48 family.</text>
</comment>
<dbReference type="EMBL" id="CP136895">
    <property type="protein sequence ID" value="WOL12502.1"/>
    <property type="molecule type" value="Genomic_DNA"/>
</dbReference>
<reference evidence="7 8" key="1">
    <citation type="submission" date="2023-10" db="EMBL/GenBank/DDBJ databases">
        <title>Chromosome-scale genome assembly provides insights into flower coloration mechanisms of Canna indica.</title>
        <authorList>
            <person name="Li C."/>
        </authorList>
    </citation>
    <scope>NUCLEOTIDE SEQUENCE [LARGE SCALE GENOMIC DNA]</scope>
    <source>
        <tissue evidence="7">Flower</tissue>
    </source>
</reference>
<evidence type="ECO:0000259" key="6">
    <source>
        <dbReference type="PROSITE" id="PS50600"/>
    </source>
</evidence>
<dbReference type="Proteomes" id="UP001327560">
    <property type="component" value="Chromosome 6"/>
</dbReference>
<keyword evidence="4" id="KW-0788">Thiol protease</keyword>
<evidence type="ECO:0000256" key="2">
    <source>
        <dbReference type="ARBA" id="ARBA00022670"/>
    </source>
</evidence>
<feature type="domain" description="Ubiquitin-like protease family profile" evidence="6">
    <location>
        <begin position="290"/>
        <end position="475"/>
    </location>
</feature>
<sequence length="548" mass="63484">MGKGPLDIDWKEMLPGIEDGPPPEVQVIASGPSDFSEVAKLSDRELQDRIQRVEKHLYSEIGSRLTDNGAKLKASLSQMLEELNRRKRARDAKAAARGNRVTRLKNTKPSGTVIDVREIDDRTTPQSLSQPSFTSKFMEKLEKADVAFNEELKIISQDKNRGSGKNESQKHERGHQIAISSQQARFSSRKTPFKCFGSYSRKDQQRSLSSDSGNFCSSSLLEEQFYFNRKRTRASDTKGRNSVALKLKKVSDVVLLDEEETYSAQSTEDDSKKWKAGKVYYPSRSDPKAVELSFTDIKCLDPESYLSSTIMNFYIRYLQDRPREEYYFFNTYFYKKLEEAVSLKATKACFEKLRRWWKGVNIFQKSYIFIPVHGEMHWSLVIICIPVKEDESGPIVLHLDSLGIHDSYLIFSVIDRYLKEEWNYLNQNSAQPDLPISEKMWRHLSRRIEKKKIMVPQQKNAYDCGLFVLYFMKRFIEEAPERLRRKDLSMFGSKWFQPEDASGLRKQIRDLLLELIPSANHLNNKAESACSCDSSEDDRLQQFEHQPV</sequence>
<gene>
    <name evidence="7" type="ORF">Cni_G21269</name>
</gene>